<comment type="function">
    <text evidence="1 11">Accessory subunit of the mitochondrial membrane respiratory chain NADH dehydrogenase (Complex I), that is believed not to be involved in catalysis. Complex I functions in the transfer of electrons from NADH to the respiratory chain. The immediate electron acceptor for the enzyme is believed to be ubiquinone.</text>
</comment>
<dbReference type="PANTHER" id="PTHR12219">
    <property type="entry name" value="NADH-UBIQUINONE OXIDOREDUCTASE"/>
    <property type="match status" value="1"/>
</dbReference>
<evidence type="ECO:0000256" key="5">
    <source>
        <dbReference type="ARBA" id="ARBA00022660"/>
    </source>
</evidence>
<keyword evidence="4 11" id="KW-0813">Transport</keyword>
<evidence type="ECO:0000256" key="8">
    <source>
        <dbReference type="ARBA" id="ARBA00022982"/>
    </source>
</evidence>
<dbReference type="Pfam" id="PF04800">
    <property type="entry name" value="NDUS4"/>
    <property type="match status" value="1"/>
</dbReference>
<reference evidence="12" key="1">
    <citation type="submission" date="2020-11" db="EMBL/GenBank/DDBJ databases">
        <authorList>
            <person name="Tran Van P."/>
        </authorList>
    </citation>
    <scope>NUCLEOTIDE SEQUENCE</scope>
</reference>
<keyword evidence="6 11" id="KW-0999">Mitochondrion inner membrane</keyword>
<evidence type="ECO:0000256" key="4">
    <source>
        <dbReference type="ARBA" id="ARBA00022448"/>
    </source>
</evidence>
<name>A0A7R9HYS7_9NEOP</name>
<protein>
    <recommendedName>
        <fullName evidence="3 11">NADH dehydrogenase [ubiquinone] iron-sulfur protein 4, mitochondrial</fullName>
    </recommendedName>
</protein>
<dbReference type="GO" id="GO:0005743">
    <property type="term" value="C:mitochondrial inner membrane"/>
    <property type="evidence" value="ECO:0007669"/>
    <property type="project" value="UniProtKB-SubCell"/>
</dbReference>
<dbReference type="InterPro" id="IPR038532">
    <property type="entry name" value="NDUFS4-like_sf"/>
</dbReference>
<sequence>MYPVKGQQFANLKSDMLSRRRGLQLLLRNFGSDVTCAVKGRECRDWLQQNVNLCNRLLSTSSIQYAESKDGTAKIKDAPLIDTNLILNPEEVKHQKQLQEYITVTEPVNIIGFLLQMDISTLSGVPEEHIKNRLVRIFKPSKNAMQSGTDNTHHWEMEFETRERWENPLMGWTSSGDPLSNLKLEFSTENAAIEFCEKNGWKWFIEEEKDKVKAQKVKSYGHNFSWNKRTRVSTK</sequence>
<evidence type="ECO:0000256" key="6">
    <source>
        <dbReference type="ARBA" id="ARBA00022792"/>
    </source>
</evidence>
<dbReference type="InterPro" id="IPR006885">
    <property type="entry name" value="NADH_UbQ_FeS_4_mit-like"/>
</dbReference>
<comment type="similarity">
    <text evidence="2 11">Belongs to the complex I NDUFS4 subunit family.</text>
</comment>
<keyword evidence="9 11" id="KW-0496">Mitochondrion</keyword>
<evidence type="ECO:0000313" key="12">
    <source>
        <dbReference type="EMBL" id="CAD7440523.1"/>
    </source>
</evidence>
<keyword evidence="10 11" id="KW-0472">Membrane</keyword>
<evidence type="ECO:0000256" key="7">
    <source>
        <dbReference type="ARBA" id="ARBA00022946"/>
    </source>
</evidence>
<evidence type="ECO:0000256" key="1">
    <source>
        <dbReference type="ARBA" id="ARBA00003195"/>
    </source>
</evidence>
<keyword evidence="5 11" id="KW-0679">Respiratory chain</keyword>
<dbReference type="PANTHER" id="PTHR12219:SF8">
    <property type="entry name" value="NADH DEHYDROGENASE [UBIQUINONE] IRON-SULFUR PROTEIN 4, MITOCHONDRIAL"/>
    <property type="match status" value="1"/>
</dbReference>
<dbReference type="Gene3D" id="3.30.160.190">
    <property type="entry name" value="atu1810 like domain"/>
    <property type="match status" value="1"/>
</dbReference>
<evidence type="ECO:0000256" key="2">
    <source>
        <dbReference type="ARBA" id="ARBA00005882"/>
    </source>
</evidence>
<proteinExistence type="inferred from homology"/>
<evidence type="ECO:0000256" key="9">
    <source>
        <dbReference type="ARBA" id="ARBA00023128"/>
    </source>
</evidence>
<evidence type="ECO:0000256" key="10">
    <source>
        <dbReference type="ARBA" id="ARBA00023136"/>
    </source>
</evidence>
<dbReference type="AlphaFoldDB" id="A0A7R9HYS7"/>
<dbReference type="GO" id="GO:0022900">
    <property type="term" value="P:electron transport chain"/>
    <property type="evidence" value="ECO:0007669"/>
    <property type="project" value="InterPro"/>
</dbReference>
<evidence type="ECO:0000256" key="3">
    <source>
        <dbReference type="ARBA" id="ARBA00015796"/>
    </source>
</evidence>
<dbReference type="EMBL" id="OD565008">
    <property type="protein sequence ID" value="CAD7440523.1"/>
    <property type="molecule type" value="Genomic_DNA"/>
</dbReference>
<accession>A0A7R9HYS7</accession>
<evidence type="ECO:0000256" key="11">
    <source>
        <dbReference type="RuleBase" id="RU367010"/>
    </source>
</evidence>
<gene>
    <name evidence="12" type="ORF">TBIB3V08_LOCUS3025</name>
</gene>
<dbReference type="FunFam" id="3.30.160.190:FF:000001">
    <property type="entry name" value="NADH-ubiquinone oxidoreductase 21 kDa subunit mitochondrial"/>
    <property type="match status" value="1"/>
</dbReference>
<keyword evidence="8 11" id="KW-0249">Electron transport</keyword>
<organism evidence="12">
    <name type="scientific">Timema bartmani</name>
    <dbReference type="NCBI Taxonomy" id="61472"/>
    <lineage>
        <taxon>Eukaryota</taxon>
        <taxon>Metazoa</taxon>
        <taxon>Ecdysozoa</taxon>
        <taxon>Arthropoda</taxon>
        <taxon>Hexapoda</taxon>
        <taxon>Insecta</taxon>
        <taxon>Pterygota</taxon>
        <taxon>Neoptera</taxon>
        <taxon>Polyneoptera</taxon>
        <taxon>Phasmatodea</taxon>
        <taxon>Timematodea</taxon>
        <taxon>Timematoidea</taxon>
        <taxon>Timematidae</taxon>
        <taxon>Timema</taxon>
    </lineage>
</organism>
<comment type="subcellular location">
    <subcellularLocation>
        <location evidence="11">Mitochondrion inner membrane</location>
        <topology evidence="11">Peripheral membrane protein</topology>
        <orientation evidence="11">Matrix side</orientation>
    </subcellularLocation>
</comment>
<keyword evidence="7 11" id="KW-0809">Transit peptide</keyword>